<comment type="caution">
    <text evidence="2">The sequence shown here is derived from an EMBL/GenBank/DDBJ whole genome shotgun (WGS) entry which is preliminary data.</text>
</comment>
<dbReference type="GO" id="GO:0008999">
    <property type="term" value="F:protein-N-terminal-alanine acetyltransferase activity"/>
    <property type="evidence" value="ECO:0007669"/>
    <property type="project" value="TreeGrafter"/>
</dbReference>
<dbReference type="GO" id="GO:1990189">
    <property type="term" value="F:protein N-terminal-serine acetyltransferase activity"/>
    <property type="evidence" value="ECO:0007669"/>
    <property type="project" value="TreeGrafter"/>
</dbReference>
<dbReference type="SUPFAM" id="SSF55729">
    <property type="entry name" value="Acyl-CoA N-acyltransferases (Nat)"/>
    <property type="match status" value="1"/>
</dbReference>
<evidence type="ECO:0000259" key="1">
    <source>
        <dbReference type="PROSITE" id="PS51186"/>
    </source>
</evidence>
<dbReference type="InterPro" id="IPR051908">
    <property type="entry name" value="Ribosomal_N-acetyltransferase"/>
</dbReference>
<name>A0A0A3IGG0_9BACI</name>
<dbReference type="eggNOG" id="COG1670">
    <property type="taxonomic scope" value="Bacteria"/>
</dbReference>
<keyword evidence="3" id="KW-1185">Reference proteome</keyword>
<sequence length="178" mass="20626">MFCLQIDEQLSLGLFEKRHAKELAELIDSSRSYLREWLPWVDYSTSIEDSEQFIRLSLEQFARNDGFQLAIRYKGKIAGIIGLHAINWSNRSTSIGYWLGEGFQGNGLMTKACEAVVAYCFEELGLHRIEIRAAEGNEKSQAIPQRLGFRKEGCIRESEWLYDHFVDHHVYGLLKKDY</sequence>
<dbReference type="OrthoDB" id="9784707at2"/>
<dbReference type="AlphaFoldDB" id="A0A0A3IGG0"/>
<dbReference type="Proteomes" id="UP000030437">
    <property type="component" value="Unassembled WGS sequence"/>
</dbReference>
<dbReference type="PROSITE" id="PS51186">
    <property type="entry name" value="GNAT"/>
    <property type="match status" value="1"/>
</dbReference>
<organism evidence="2 3">
    <name type="scientific">Lysinibacillus odysseyi 34hs-1 = NBRC 100172</name>
    <dbReference type="NCBI Taxonomy" id="1220589"/>
    <lineage>
        <taxon>Bacteria</taxon>
        <taxon>Bacillati</taxon>
        <taxon>Bacillota</taxon>
        <taxon>Bacilli</taxon>
        <taxon>Bacillales</taxon>
        <taxon>Bacillaceae</taxon>
        <taxon>Lysinibacillus</taxon>
    </lineage>
</organism>
<dbReference type="GO" id="GO:0005737">
    <property type="term" value="C:cytoplasm"/>
    <property type="evidence" value="ECO:0007669"/>
    <property type="project" value="TreeGrafter"/>
</dbReference>
<evidence type="ECO:0000313" key="3">
    <source>
        <dbReference type="Proteomes" id="UP000030437"/>
    </source>
</evidence>
<dbReference type="InterPro" id="IPR000182">
    <property type="entry name" value="GNAT_dom"/>
</dbReference>
<gene>
    <name evidence="2" type="ORF">CD32_21610</name>
</gene>
<dbReference type="Pfam" id="PF13302">
    <property type="entry name" value="Acetyltransf_3"/>
    <property type="match status" value="1"/>
</dbReference>
<dbReference type="EMBL" id="JPVP01000060">
    <property type="protein sequence ID" value="KGR81908.1"/>
    <property type="molecule type" value="Genomic_DNA"/>
</dbReference>
<dbReference type="PANTHER" id="PTHR43441:SF12">
    <property type="entry name" value="RIBOSOMAL N-ACETYLTRANSFERASE YDAF-RELATED"/>
    <property type="match status" value="1"/>
</dbReference>
<dbReference type="Gene3D" id="3.40.630.30">
    <property type="match status" value="1"/>
</dbReference>
<dbReference type="PANTHER" id="PTHR43441">
    <property type="entry name" value="RIBOSOMAL-PROTEIN-SERINE ACETYLTRANSFERASE"/>
    <property type="match status" value="1"/>
</dbReference>
<dbReference type="STRING" id="1220589.CD32_21610"/>
<dbReference type="RefSeq" id="WP_036158948.1">
    <property type="nucleotide sequence ID" value="NZ_AVCX01000001.1"/>
</dbReference>
<feature type="domain" description="N-acetyltransferase" evidence="1">
    <location>
        <begin position="21"/>
        <end position="177"/>
    </location>
</feature>
<evidence type="ECO:0000313" key="2">
    <source>
        <dbReference type="EMBL" id="KGR81908.1"/>
    </source>
</evidence>
<protein>
    <recommendedName>
        <fullName evidence="1">N-acetyltransferase domain-containing protein</fullName>
    </recommendedName>
</protein>
<reference evidence="2 3" key="1">
    <citation type="submission" date="2014-02" db="EMBL/GenBank/DDBJ databases">
        <title>Draft genome sequence of Lysinibacillus odysseyi NBRC 100172.</title>
        <authorList>
            <person name="Zhang F."/>
            <person name="Wang G."/>
            <person name="Zhang L."/>
        </authorList>
    </citation>
    <scope>NUCLEOTIDE SEQUENCE [LARGE SCALE GENOMIC DNA]</scope>
    <source>
        <strain evidence="2 3">NBRC 100172</strain>
    </source>
</reference>
<accession>A0A0A3IGG0</accession>
<proteinExistence type="predicted"/>
<dbReference type="InterPro" id="IPR016181">
    <property type="entry name" value="Acyl_CoA_acyltransferase"/>
</dbReference>